<evidence type="ECO:0008006" key="3">
    <source>
        <dbReference type="Google" id="ProtNLM"/>
    </source>
</evidence>
<dbReference type="OrthoDB" id="10574313at2759"/>
<keyword evidence="2" id="KW-1185">Reference proteome</keyword>
<comment type="caution">
    <text evidence="1">The sequence shown here is derived from an EMBL/GenBank/DDBJ whole genome shotgun (WGS) entry which is preliminary data.</text>
</comment>
<evidence type="ECO:0000313" key="1">
    <source>
        <dbReference type="EMBL" id="GHP06513.1"/>
    </source>
</evidence>
<reference evidence="1" key="1">
    <citation type="submission" date="2020-10" db="EMBL/GenBank/DDBJ databases">
        <title>Unveiling of a novel bifunctional photoreceptor, Dualchrome1, isolated from a cosmopolitan green alga.</title>
        <authorList>
            <person name="Suzuki S."/>
            <person name="Kawachi M."/>
        </authorList>
    </citation>
    <scope>NUCLEOTIDE SEQUENCE</scope>
    <source>
        <strain evidence="1">NIES 2893</strain>
    </source>
</reference>
<dbReference type="EMBL" id="BNJQ01000013">
    <property type="protein sequence ID" value="GHP06513.1"/>
    <property type="molecule type" value="Genomic_DNA"/>
</dbReference>
<dbReference type="Proteomes" id="UP000660262">
    <property type="component" value="Unassembled WGS sequence"/>
</dbReference>
<accession>A0A830HIV3</accession>
<protein>
    <recommendedName>
        <fullName evidence="3">GST C-terminal domain-containing protein</fullName>
    </recommendedName>
</protein>
<proteinExistence type="predicted"/>
<sequence>MIRAQANREAVILRRVDEVLLQKPSLFPNQESTDLNERVSNGVLAGAVIYYNWVHWQTHEKTIRNVFDRALPAALCCLRGRIITAATKDARVRYRVKAAKQLAVSNDALDDEPAVRRVLDAELRYLSSTLSDGDNKYLLGASEPAAADFTAYAMIERLCGDVGDAKFPCALPGLLDDDNQFAALRAWHLQMRAKAPIKFNGKRLVERK</sequence>
<name>A0A830HIV3_9CHLO</name>
<organism evidence="1 2">
    <name type="scientific">Pycnococcus provasolii</name>
    <dbReference type="NCBI Taxonomy" id="41880"/>
    <lineage>
        <taxon>Eukaryota</taxon>
        <taxon>Viridiplantae</taxon>
        <taxon>Chlorophyta</taxon>
        <taxon>Pseudoscourfieldiophyceae</taxon>
        <taxon>Pseudoscourfieldiales</taxon>
        <taxon>Pycnococcaceae</taxon>
        <taxon>Pycnococcus</taxon>
    </lineage>
</organism>
<dbReference type="AlphaFoldDB" id="A0A830HIV3"/>
<evidence type="ECO:0000313" key="2">
    <source>
        <dbReference type="Proteomes" id="UP000660262"/>
    </source>
</evidence>
<gene>
    <name evidence="1" type="ORF">PPROV_000525800</name>
</gene>